<keyword evidence="5" id="KW-1185">Reference proteome</keyword>
<dbReference type="GO" id="GO:0044550">
    <property type="term" value="P:secondary metabolite biosynthetic process"/>
    <property type="evidence" value="ECO:0007669"/>
    <property type="project" value="TreeGrafter"/>
</dbReference>
<dbReference type="PANTHER" id="PTHR31642:SF310">
    <property type="entry name" value="FATTY ALCOHOL:CAFFEOYL-COA ACYLTRANSFERASE"/>
    <property type="match status" value="1"/>
</dbReference>
<dbReference type="GO" id="GO:0016747">
    <property type="term" value="F:acyltransferase activity, transferring groups other than amino-acyl groups"/>
    <property type="evidence" value="ECO:0007669"/>
    <property type="project" value="TreeGrafter"/>
</dbReference>
<dbReference type="STRING" id="573508.A0A1E3BFD7"/>
<evidence type="ECO:0000313" key="5">
    <source>
        <dbReference type="Proteomes" id="UP000094569"/>
    </source>
</evidence>
<dbReference type="InterPro" id="IPR050317">
    <property type="entry name" value="Plant_Fungal_Acyltransferase"/>
</dbReference>
<dbReference type="Proteomes" id="UP000094569">
    <property type="component" value="Unassembled WGS sequence"/>
</dbReference>
<evidence type="ECO:0000313" key="4">
    <source>
        <dbReference type="EMBL" id="ODM19637.1"/>
    </source>
</evidence>
<evidence type="ECO:0000256" key="2">
    <source>
        <dbReference type="ARBA" id="ARBA00023315"/>
    </source>
</evidence>
<dbReference type="AlphaFoldDB" id="A0A1E3BFD7"/>
<gene>
    <name evidence="4" type="ORF">SI65_04622</name>
</gene>
<dbReference type="Pfam" id="PF22664">
    <property type="entry name" value="TRI-like_N"/>
    <property type="match status" value="1"/>
</dbReference>
<dbReference type="OrthoDB" id="1862401at2759"/>
<dbReference type="EMBL" id="JXNT01000004">
    <property type="protein sequence ID" value="ODM19637.1"/>
    <property type="molecule type" value="Genomic_DNA"/>
</dbReference>
<evidence type="ECO:0000259" key="3">
    <source>
        <dbReference type="Pfam" id="PF22664"/>
    </source>
</evidence>
<comment type="caution">
    <text evidence="4">The sequence shown here is derived from an EMBL/GenBank/DDBJ whole genome shotgun (WGS) entry which is preliminary data.</text>
</comment>
<dbReference type="PANTHER" id="PTHR31642">
    <property type="entry name" value="TRICHOTHECENE 3-O-ACETYLTRANSFERASE"/>
    <property type="match status" value="1"/>
</dbReference>
<evidence type="ECO:0000256" key="1">
    <source>
        <dbReference type="ARBA" id="ARBA00022679"/>
    </source>
</evidence>
<dbReference type="InterPro" id="IPR054710">
    <property type="entry name" value="Tri101-like_N"/>
</dbReference>
<organism evidence="4 5">
    <name type="scientific">Aspergillus cristatus</name>
    <name type="common">Chinese Fuzhuan brick tea-fermentation fungus</name>
    <name type="synonym">Eurotium cristatum</name>
    <dbReference type="NCBI Taxonomy" id="573508"/>
    <lineage>
        <taxon>Eukaryota</taxon>
        <taxon>Fungi</taxon>
        <taxon>Dikarya</taxon>
        <taxon>Ascomycota</taxon>
        <taxon>Pezizomycotina</taxon>
        <taxon>Eurotiomycetes</taxon>
        <taxon>Eurotiomycetidae</taxon>
        <taxon>Eurotiales</taxon>
        <taxon>Aspergillaceae</taxon>
        <taxon>Aspergillus</taxon>
        <taxon>Aspergillus subgen. Aspergillus</taxon>
    </lineage>
</organism>
<reference evidence="4 5" key="1">
    <citation type="journal article" date="2016" name="BMC Genomics">
        <title>Comparative genomic and transcriptomic analyses of the Fuzhuan brick tea-fermentation fungus Aspergillus cristatus.</title>
        <authorList>
            <person name="Ge Y."/>
            <person name="Wang Y."/>
            <person name="Liu Y."/>
            <person name="Tan Y."/>
            <person name="Ren X."/>
            <person name="Zhang X."/>
            <person name="Hyde K.D."/>
            <person name="Liu Y."/>
            <person name="Liu Z."/>
        </authorList>
    </citation>
    <scope>NUCLEOTIDE SEQUENCE [LARGE SCALE GENOMIC DNA]</scope>
    <source>
        <strain evidence="4 5">GZAAS20.1005</strain>
    </source>
</reference>
<feature type="domain" description="Trichothecene 3-O-acetyltransferase-like N-terminal" evidence="3">
    <location>
        <begin position="26"/>
        <end position="165"/>
    </location>
</feature>
<dbReference type="InterPro" id="IPR023213">
    <property type="entry name" value="CAT-like_dom_sf"/>
</dbReference>
<keyword evidence="2" id="KW-0012">Acyltransferase</keyword>
<name>A0A1E3BFD7_ASPCR</name>
<keyword evidence="1" id="KW-0808">Transferase</keyword>
<protein>
    <recommendedName>
        <fullName evidence="3">Trichothecene 3-O-acetyltransferase-like N-terminal domain-containing protein</fullName>
    </recommendedName>
</protein>
<sequence length="467" mass="51941">MGSILNYNDTSIPALTSLERIGPKGYLRYVFPFQLAEDYKIDEVATVLRTGYDALKNRIPVVACEAVPDLKSKQAGVLKLQRLDGSDIEDIVVKDLRNSDAFPQQYSELKEKAFPVAAFDADILCRRSVWPSPGERLPISLVQANFIRGGLILTWCIFHMVGDGTSFYTWTKVWADECRRALQDSIEPVHLDEAIWRDRSRMMMPSGRNPGSLKSHPEYTLLPFTPAGAPPKMLSPHHRGQVFYFSPAALKALKAEASPARAIVPSDQSWISTNDALSALLWRTVMAVQSPLDTLEGDPVSVFNIAINGRKRTDPPVHPETQGCFLEYIAVSLPIREILGSRNLADLAILIRKAVLRADNQYTDDVMSLVEQLEDIDRLVPTGFLDVPGFNCLLSSWVGFELYELEWGSLLGRTKAVRTPSVGAINGLQIVLPPLPDGGVEILIGVEERCLGRLLEEPLWMKYAVAR</sequence>
<proteinExistence type="predicted"/>
<accession>A0A1E3BFD7</accession>
<dbReference type="Gene3D" id="3.30.559.10">
    <property type="entry name" value="Chloramphenicol acetyltransferase-like domain"/>
    <property type="match status" value="2"/>
</dbReference>
<dbReference type="VEuPathDB" id="FungiDB:SI65_04622"/>